<dbReference type="PANTHER" id="PTHR23026">
    <property type="entry name" value="NADPH NITROREDUCTASE"/>
    <property type="match status" value="1"/>
</dbReference>
<dbReference type="Gene3D" id="3.40.109.10">
    <property type="entry name" value="NADH Oxidase"/>
    <property type="match status" value="1"/>
</dbReference>
<dbReference type="KEGG" id="ipa:Isop_3520"/>
<protein>
    <recommendedName>
        <fullName evidence="3">Nitroreductase</fullName>
    </recommendedName>
</protein>
<accession>E8QXP0</accession>
<dbReference type="STRING" id="575540.Isop_3520"/>
<keyword evidence="2" id="KW-1185">Reference proteome</keyword>
<reference evidence="1 2" key="2">
    <citation type="journal article" date="2011" name="Stand. Genomic Sci.">
        <title>Complete genome sequence of Isosphaera pallida type strain (IS1B).</title>
        <authorList>
            <consortium name="US DOE Joint Genome Institute (JGI-PGF)"/>
            <person name="Goker M."/>
            <person name="Cleland D."/>
            <person name="Saunders E."/>
            <person name="Lapidus A."/>
            <person name="Nolan M."/>
            <person name="Lucas S."/>
            <person name="Hammon N."/>
            <person name="Deshpande S."/>
            <person name="Cheng J.F."/>
            <person name="Tapia R."/>
            <person name="Han C."/>
            <person name="Goodwin L."/>
            <person name="Pitluck S."/>
            <person name="Liolios K."/>
            <person name="Pagani I."/>
            <person name="Ivanova N."/>
            <person name="Mavromatis K."/>
            <person name="Pati A."/>
            <person name="Chen A."/>
            <person name="Palaniappan K."/>
            <person name="Land M."/>
            <person name="Hauser L."/>
            <person name="Chang Y.J."/>
            <person name="Jeffries C.D."/>
            <person name="Detter J.C."/>
            <person name="Beck B."/>
            <person name="Woyke T."/>
            <person name="Bristow J."/>
            <person name="Eisen J.A."/>
            <person name="Markowitz V."/>
            <person name="Hugenholtz P."/>
            <person name="Kyrpides N.C."/>
            <person name="Klenk H.P."/>
        </authorList>
    </citation>
    <scope>NUCLEOTIDE SEQUENCE [LARGE SCALE GENOMIC DNA]</scope>
    <source>
        <strain evidence="2">ATCC 43644 / DSM 9630 / IS1B</strain>
    </source>
</reference>
<dbReference type="HOGENOM" id="CLU_051479_3_0_0"/>
<sequence>MNPVEMSSKLELRASLGRRDSLRSTPAAGSRVPDPVDFPYHGSWFEKLVFLVRVAVLAPSTHNSQPWRFHVEDHRIDLLVDESRRLPVADPDGRELYLSLGCALENLLVAAERFDLSYVYELIPVPDEPSLAARVLFGTVGQPTTFRDRRLYDVVGDRHTHHGPFEDRPIPADLVETWKSLVVEPGIDLWLIESRRLRDRLSLLAERADQAEFADPEFRRELADAVGRGDFGDTWPMNWIGQWAIRHFDLGGTLGRKEAALIQSAPLLGLITAKTNHRVNQLRAGMVFERIALTATLSGVRLQPISSILEVAATRDELIDLTPDPEMIPLHLFRMGYAEPEHRESPRRPLEDVLI</sequence>
<name>E8QXP0_ISOPI</name>
<dbReference type="NCBIfam" id="NF047509">
    <property type="entry name" value="Rv3131_FMN_oxido"/>
    <property type="match status" value="1"/>
</dbReference>
<dbReference type="InterPro" id="IPR000415">
    <property type="entry name" value="Nitroreductase-like"/>
</dbReference>
<dbReference type="InParanoid" id="E8QXP0"/>
<gene>
    <name evidence="1" type="ordered locus">Isop_3520</name>
</gene>
<dbReference type="RefSeq" id="WP_013566365.1">
    <property type="nucleotide sequence ID" value="NC_014962.1"/>
</dbReference>
<reference key="1">
    <citation type="submission" date="2010-11" db="EMBL/GenBank/DDBJ databases">
        <title>The complete sequence of chromosome of Isophaera pallida ATCC 43644.</title>
        <authorList>
            <consortium name="US DOE Joint Genome Institute (JGI-PGF)"/>
            <person name="Lucas S."/>
            <person name="Copeland A."/>
            <person name="Lapidus A."/>
            <person name="Bruce D."/>
            <person name="Goodwin L."/>
            <person name="Pitluck S."/>
            <person name="Kyrpides N."/>
            <person name="Mavromatis K."/>
            <person name="Pagani I."/>
            <person name="Ivanova N."/>
            <person name="Saunders E."/>
            <person name="Brettin T."/>
            <person name="Detter J.C."/>
            <person name="Han C."/>
            <person name="Tapia R."/>
            <person name="Land M."/>
            <person name="Hauser L."/>
            <person name="Markowitz V."/>
            <person name="Cheng J.-F."/>
            <person name="Hugenholtz P."/>
            <person name="Woyke T."/>
            <person name="Wu D."/>
            <person name="Eisen J.A."/>
        </authorList>
    </citation>
    <scope>NUCLEOTIDE SEQUENCE</scope>
    <source>
        <strain>ATCC 43644</strain>
    </source>
</reference>
<dbReference type="AlphaFoldDB" id="E8QXP0"/>
<evidence type="ECO:0000313" key="1">
    <source>
        <dbReference type="EMBL" id="ADV64077.1"/>
    </source>
</evidence>
<dbReference type="InterPro" id="IPR050627">
    <property type="entry name" value="Nitroreductase/BluB"/>
</dbReference>
<organism evidence="1 2">
    <name type="scientific">Isosphaera pallida (strain ATCC 43644 / DSM 9630 / IS1B)</name>
    <dbReference type="NCBI Taxonomy" id="575540"/>
    <lineage>
        <taxon>Bacteria</taxon>
        <taxon>Pseudomonadati</taxon>
        <taxon>Planctomycetota</taxon>
        <taxon>Planctomycetia</taxon>
        <taxon>Isosphaerales</taxon>
        <taxon>Isosphaeraceae</taxon>
        <taxon>Isosphaera</taxon>
    </lineage>
</organism>
<dbReference type="SUPFAM" id="SSF55469">
    <property type="entry name" value="FMN-dependent nitroreductase-like"/>
    <property type="match status" value="2"/>
</dbReference>
<evidence type="ECO:0008006" key="3">
    <source>
        <dbReference type="Google" id="ProtNLM"/>
    </source>
</evidence>
<proteinExistence type="predicted"/>
<dbReference type="EMBL" id="CP002353">
    <property type="protein sequence ID" value="ADV64077.1"/>
    <property type="molecule type" value="Genomic_DNA"/>
</dbReference>
<dbReference type="Gene3D" id="3.40.109.30">
    <property type="entry name" value="putative nitroreductase (tm1586), domain 2"/>
    <property type="match status" value="1"/>
</dbReference>
<dbReference type="Proteomes" id="UP000008631">
    <property type="component" value="Chromosome"/>
</dbReference>
<evidence type="ECO:0000313" key="2">
    <source>
        <dbReference type="Proteomes" id="UP000008631"/>
    </source>
</evidence>
<dbReference type="PANTHER" id="PTHR23026:SF123">
    <property type="entry name" value="NAD(P)H NITROREDUCTASE RV3131-RELATED"/>
    <property type="match status" value="1"/>
</dbReference>
<dbReference type="GO" id="GO:0016491">
    <property type="term" value="F:oxidoreductase activity"/>
    <property type="evidence" value="ECO:0007669"/>
    <property type="project" value="InterPro"/>
</dbReference>
<dbReference type="eggNOG" id="COG0778">
    <property type="taxonomic scope" value="Bacteria"/>
</dbReference>